<evidence type="ECO:0000259" key="1">
    <source>
        <dbReference type="Pfam" id="PF13276"/>
    </source>
</evidence>
<dbReference type="Pfam" id="PF13276">
    <property type="entry name" value="HTH_21"/>
    <property type="match status" value="1"/>
</dbReference>
<reference evidence="2 3" key="1">
    <citation type="submission" date="2014-08" db="EMBL/GenBank/DDBJ databases">
        <title>Complete genome of a marine bacteria Jeotgalibacillus malaysiensis.</title>
        <authorList>
            <person name="Yaakop A.S."/>
            <person name="Chan K.-G."/>
            <person name="Goh K.M."/>
        </authorList>
    </citation>
    <scope>NUCLEOTIDE SEQUENCE [LARGE SCALE GENOMIC DNA]</scope>
    <source>
        <strain evidence="2 3">D5</strain>
    </source>
</reference>
<dbReference type="STRING" id="1508404.JMA_29300"/>
<dbReference type="BioCyc" id="JESP1508404:G14D9-12211-MONOMER"/>
<keyword evidence="3" id="KW-1185">Reference proteome</keyword>
<proteinExistence type="predicted"/>
<evidence type="ECO:0000313" key="3">
    <source>
        <dbReference type="Proteomes" id="UP000031449"/>
    </source>
</evidence>
<evidence type="ECO:0000313" key="2">
    <source>
        <dbReference type="EMBL" id="AJD92247.1"/>
    </source>
</evidence>
<protein>
    <recommendedName>
        <fullName evidence="1">HTH-like domain-containing protein</fullName>
    </recommendedName>
</protein>
<accession>A0A0B5AU46</accession>
<feature type="domain" description="HTH-like" evidence="1">
    <location>
        <begin position="2"/>
        <end position="52"/>
    </location>
</feature>
<dbReference type="PANTHER" id="PTHR46889:SF4">
    <property type="entry name" value="TRANSPOSASE INSO FOR INSERTION SEQUENCE ELEMENT IS911B-RELATED"/>
    <property type="match status" value="1"/>
</dbReference>
<dbReference type="InterPro" id="IPR050900">
    <property type="entry name" value="Transposase_IS3/IS150/IS904"/>
</dbReference>
<dbReference type="PANTHER" id="PTHR46889">
    <property type="entry name" value="TRANSPOSASE INSF FOR INSERTION SEQUENCE IS3B-RELATED"/>
    <property type="match status" value="1"/>
</dbReference>
<gene>
    <name evidence="2" type="ORF">JMA_29300</name>
</gene>
<dbReference type="KEGG" id="jeo:JMA_29300"/>
<name>A0A0B5AU46_9BACL</name>
<dbReference type="InterPro" id="IPR025948">
    <property type="entry name" value="HTH-like_dom"/>
</dbReference>
<dbReference type="EMBL" id="CP009416">
    <property type="protein sequence ID" value="AJD92247.1"/>
    <property type="molecule type" value="Genomic_DNA"/>
</dbReference>
<dbReference type="HOGENOM" id="CLU_027402_21_6_9"/>
<dbReference type="Proteomes" id="UP000031449">
    <property type="component" value="Chromosome"/>
</dbReference>
<dbReference type="AlphaFoldDB" id="A0A0B5AU46"/>
<sequence length="108" mass="12745">MIKKLYMRSGGTIGIKAISGTLKSQFNHVINHKRVKRLMDEMNLKSVIRKKKYVRTSRFNDPKHVYPNLLQRNFDALLPNTKWVADITEFSYYNVKFYGCAIVDLFDR</sequence>
<organism evidence="2 3">
    <name type="scientific">Jeotgalibacillus malaysiensis</name>
    <dbReference type="NCBI Taxonomy" id="1508404"/>
    <lineage>
        <taxon>Bacteria</taxon>
        <taxon>Bacillati</taxon>
        <taxon>Bacillota</taxon>
        <taxon>Bacilli</taxon>
        <taxon>Bacillales</taxon>
        <taxon>Caryophanaceae</taxon>
        <taxon>Jeotgalibacillus</taxon>
    </lineage>
</organism>